<dbReference type="InParanoid" id="A0A0C2WSY7"/>
<organism evidence="1 2">
    <name type="scientific">Amanita muscaria (strain Koide BX008)</name>
    <dbReference type="NCBI Taxonomy" id="946122"/>
    <lineage>
        <taxon>Eukaryota</taxon>
        <taxon>Fungi</taxon>
        <taxon>Dikarya</taxon>
        <taxon>Basidiomycota</taxon>
        <taxon>Agaricomycotina</taxon>
        <taxon>Agaricomycetes</taxon>
        <taxon>Agaricomycetidae</taxon>
        <taxon>Agaricales</taxon>
        <taxon>Pluteineae</taxon>
        <taxon>Amanitaceae</taxon>
        <taxon>Amanita</taxon>
    </lineage>
</organism>
<reference evidence="1 2" key="1">
    <citation type="submission" date="2014-04" db="EMBL/GenBank/DDBJ databases">
        <title>Evolutionary Origins and Diversification of the Mycorrhizal Mutualists.</title>
        <authorList>
            <consortium name="DOE Joint Genome Institute"/>
            <consortium name="Mycorrhizal Genomics Consortium"/>
            <person name="Kohler A."/>
            <person name="Kuo A."/>
            <person name="Nagy L.G."/>
            <person name="Floudas D."/>
            <person name="Copeland A."/>
            <person name="Barry K.W."/>
            <person name="Cichocki N."/>
            <person name="Veneault-Fourrey C."/>
            <person name="LaButti K."/>
            <person name="Lindquist E.A."/>
            <person name="Lipzen A."/>
            <person name="Lundell T."/>
            <person name="Morin E."/>
            <person name="Murat C."/>
            <person name="Riley R."/>
            <person name="Ohm R."/>
            <person name="Sun H."/>
            <person name="Tunlid A."/>
            <person name="Henrissat B."/>
            <person name="Grigoriev I.V."/>
            <person name="Hibbett D.S."/>
            <person name="Martin F."/>
        </authorList>
    </citation>
    <scope>NUCLEOTIDE SEQUENCE [LARGE SCALE GENOMIC DNA]</scope>
    <source>
        <strain evidence="1 2">Koide BX008</strain>
    </source>
</reference>
<accession>A0A0C2WSY7</accession>
<dbReference type="AlphaFoldDB" id="A0A0C2WSY7"/>
<evidence type="ECO:0000313" key="1">
    <source>
        <dbReference type="EMBL" id="KIL59861.1"/>
    </source>
</evidence>
<name>A0A0C2WSY7_AMAMK</name>
<dbReference type="Proteomes" id="UP000054549">
    <property type="component" value="Unassembled WGS sequence"/>
</dbReference>
<dbReference type="EMBL" id="KN818308">
    <property type="protein sequence ID" value="KIL59861.1"/>
    <property type="molecule type" value="Genomic_DNA"/>
</dbReference>
<dbReference type="HOGENOM" id="CLU_3037794_0_0_1"/>
<protein>
    <submittedName>
        <fullName evidence="1">Uncharacterized protein</fullName>
    </submittedName>
</protein>
<keyword evidence="2" id="KW-1185">Reference proteome</keyword>
<gene>
    <name evidence="1" type="ORF">M378DRAFT_168735</name>
</gene>
<proteinExistence type="predicted"/>
<sequence length="55" mass="6404">MPEWHPLYILCWGIEMYGHDNIKRIKLQSHFSGSSKMKPANHSSLLLQIEYNSSS</sequence>
<evidence type="ECO:0000313" key="2">
    <source>
        <dbReference type="Proteomes" id="UP000054549"/>
    </source>
</evidence>
<feature type="non-terminal residue" evidence="1">
    <location>
        <position position="55"/>
    </location>
</feature>